<evidence type="ECO:0000313" key="2">
    <source>
        <dbReference type="EMBL" id="AZU62011.1"/>
    </source>
</evidence>
<dbReference type="STRING" id="1193713.GCA_001636315_04906"/>
<accession>A0A3Q9QSA6</accession>
<dbReference type="RefSeq" id="WP_127486747.1">
    <property type="nucleotide sequence ID" value="NZ_CP022572.1"/>
</dbReference>
<dbReference type="OrthoDB" id="2168541at2"/>
<dbReference type="KEGG" id="nmk:CHR53_12365"/>
<dbReference type="Proteomes" id="UP000282892">
    <property type="component" value="Chromosome"/>
</dbReference>
<dbReference type="AlphaFoldDB" id="A0A3Q9QSA6"/>
<dbReference type="EMBL" id="CP022572">
    <property type="protein sequence ID" value="AZU62011.1"/>
    <property type="molecule type" value="Genomic_DNA"/>
</dbReference>
<reference evidence="2 3" key="1">
    <citation type="submission" date="2017-07" db="EMBL/GenBank/DDBJ databases">
        <title>The complete genome sequence of Bacillus mesonae strain H20-5, an efficient strain improving plant abiotic stress resistance.</title>
        <authorList>
            <person name="Kim S.Y."/>
            <person name="Song H."/>
            <person name="Sang M.K."/>
            <person name="Weon H.-Y."/>
            <person name="Song J."/>
        </authorList>
    </citation>
    <scope>NUCLEOTIDE SEQUENCE [LARGE SCALE GENOMIC DNA]</scope>
    <source>
        <strain evidence="2 3">H20-5</strain>
    </source>
</reference>
<proteinExistence type="predicted"/>
<sequence>MKTFLVTTVGAVMLAGGAYAVNGNHADAAVQNKTFYQQDYKAYYNNQVDVTKLPEYQTLAAKVDLTKYHTQIVEDNFNKRIVLYKDQNGSAQYKTIFIKETEYIKIIKL</sequence>
<gene>
    <name evidence="2" type="ORF">CHR53_12365</name>
</gene>
<evidence type="ECO:0000256" key="1">
    <source>
        <dbReference type="SAM" id="SignalP"/>
    </source>
</evidence>
<protein>
    <recommendedName>
        <fullName evidence="4">DUF3139 domain-containing protein</fullName>
    </recommendedName>
</protein>
<evidence type="ECO:0000313" key="3">
    <source>
        <dbReference type="Proteomes" id="UP000282892"/>
    </source>
</evidence>
<name>A0A3Q9QSA6_9BACI</name>
<evidence type="ECO:0008006" key="4">
    <source>
        <dbReference type="Google" id="ProtNLM"/>
    </source>
</evidence>
<organism evidence="2 3">
    <name type="scientific">Neobacillus mesonae</name>
    <dbReference type="NCBI Taxonomy" id="1193713"/>
    <lineage>
        <taxon>Bacteria</taxon>
        <taxon>Bacillati</taxon>
        <taxon>Bacillota</taxon>
        <taxon>Bacilli</taxon>
        <taxon>Bacillales</taxon>
        <taxon>Bacillaceae</taxon>
        <taxon>Neobacillus</taxon>
    </lineage>
</organism>
<keyword evidence="3" id="KW-1185">Reference proteome</keyword>
<keyword evidence="1" id="KW-0732">Signal</keyword>
<feature type="signal peptide" evidence="1">
    <location>
        <begin position="1"/>
        <end position="20"/>
    </location>
</feature>
<feature type="chain" id="PRO_5038989402" description="DUF3139 domain-containing protein" evidence="1">
    <location>
        <begin position="21"/>
        <end position="109"/>
    </location>
</feature>